<dbReference type="AlphaFoldDB" id="A0A6N3DE76"/>
<dbReference type="PANTHER" id="PTHR31143">
    <property type="match status" value="1"/>
</dbReference>
<evidence type="ECO:0000313" key="2">
    <source>
        <dbReference type="EMBL" id="VYU25439.1"/>
    </source>
</evidence>
<dbReference type="Gene3D" id="3.40.630.30">
    <property type="match status" value="1"/>
</dbReference>
<name>A0A6N3DE76_CLOBU</name>
<dbReference type="Gene3D" id="3.40.630.110">
    <property type="entry name" value="GNAT acetyltransferase-like"/>
    <property type="match status" value="1"/>
</dbReference>
<dbReference type="InterPro" id="IPR027365">
    <property type="entry name" value="GNAT_acetyltra_YdfB-like"/>
</dbReference>
<sequence length="256" mass="29959">MCIYEIKNKKSIEKLAEGWNETLIWSYLQGYMGTAYTNNIETIESVQIVVGDFCFFLGEPKEEIVNHKPEFFKSDFIIMVAKDEGWFELIEKVYSERAVKRERYAIKKEIDSFDKEKLKIIAETLEKSYEVKMIDEKIYNQIMNNKWSMDLCSQFKDYKDYKLRGIGTAVLKDGEIVSGASSYTVYNGGIEIEIDTRRDERRKGLASVCAAKLILECLDRNLYPSWDAQNKWSLALAEKLGYHFFKAYPVYEVNNY</sequence>
<dbReference type="Pfam" id="PF12746">
    <property type="entry name" value="GNAT_acetyltran"/>
    <property type="match status" value="1"/>
</dbReference>
<feature type="domain" description="N-acetyltransferase" evidence="1">
    <location>
        <begin position="108"/>
        <end position="256"/>
    </location>
</feature>
<dbReference type="RefSeq" id="WP_156736732.1">
    <property type="nucleotide sequence ID" value="NZ_CACRTU010000016.1"/>
</dbReference>
<dbReference type="PANTHER" id="PTHR31143:SF2">
    <property type="entry name" value="FR47-LIKE DOMAIN-CONTAINING PROTEIN-RELATED"/>
    <property type="match status" value="1"/>
</dbReference>
<dbReference type="GO" id="GO:0016747">
    <property type="term" value="F:acyltransferase activity, transferring groups other than amino-acyl groups"/>
    <property type="evidence" value="ECO:0007669"/>
    <property type="project" value="InterPro"/>
</dbReference>
<proteinExistence type="predicted"/>
<dbReference type="InterPro" id="IPR000182">
    <property type="entry name" value="GNAT_dom"/>
</dbReference>
<dbReference type="SUPFAM" id="SSF55729">
    <property type="entry name" value="Acyl-CoA N-acyltransferases (Nat)"/>
    <property type="match status" value="1"/>
</dbReference>
<dbReference type="InterPro" id="IPR016181">
    <property type="entry name" value="Acyl_CoA_acyltransferase"/>
</dbReference>
<organism evidence="2">
    <name type="scientific">Clostridium butyricum</name>
    <dbReference type="NCBI Taxonomy" id="1492"/>
    <lineage>
        <taxon>Bacteria</taxon>
        <taxon>Bacillati</taxon>
        <taxon>Bacillota</taxon>
        <taxon>Clostridia</taxon>
        <taxon>Eubacteriales</taxon>
        <taxon>Clostridiaceae</taxon>
        <taxon>Clostridium</taxon>
    </lineage>
</organism>
<dbReference type="InterPro" id="IPR042573">
    <property type="entry name" value="GNAT_acetyltra_N"/>
</dbReference>
<keyword evidence="2" id="KW-0808">Transferase</keyword>
<dbReference type="EMBL" id="CACRTU010000016">
    <property type="protein sequence ID" value="VYU25439.1"/>
    <property type="molecule type" value="Genomic_DNA"/>
</dbReference>
<protein>
    <submittedName>
        <fullName evidence="2">GNAT acetyltransferase</fullName>
    </submittedName>
</protein>
<reference evidence="2" key="1">
    <citation type="submission" date="2019-11" db="EMBL/GenBank/DDBJ databases">
        <authorList>
            <person name="Feng L."/>
        </authorList>
    </citation>
    <scope>NUCLEOTIDE SEQUENCE</scope>
    <source>
        <strain evidence="2">CButyricumLFYP62</strain>
    </source>
</reference>
<accession>A0A6N3DE76</accession>
<dbReference type="PROSITE" id="PS51186">
    <property type="entry name" value="GNAT"/>
    <property type="match status" value="1"/>
</dbReference>
<gene>
    <name evidence="2" type="ORF">CBLFYP62_01823</name>
</gene>
<evidence type="ECO:0000259" key="1">
    <source>
        <dbReference type="PROSITE" id="PS51186"/>
    </source>
</evidence>